<name>A0ABM9AXJ2_9BACT</name>
<keyword evidence="4" id="KW-0808">Transferase</keyword>
<keyword evidence="2" id="KW-1003">Cell membrane</keyword>
<dbReference type="SUPFAM" id="SSF53448">
    <property type="entry name" value="Nucleotide-diphospho-sugar transferases"/>
    <property type="match status" value="1"/>
</dbReference>
<feature type="compositionally biased region" description="Basic and acidic residues" evidence="6">
    <location>
        <begin position="370"/>
        <end position="379"/>
    </location>
</feature>
<feature type="region of interest" description="Disordered" evidence="6">
    <location>
        <begin position="358"/>
        <end position="379"/>
    </location>
</feature>
<evidence type="ECO:0000313" key="8">
    <source>
        <dbReference type="EMBL" id="CAH0999427.1"/>
    </source>
</evidence>
<comment type="subcellular location">
    <subcellularLocation>
        <location evidence="1">Cell membrane</location>
    </subcellularLocation>
</comment>
<accession>A0ABM9AXJ2</accession>
<evidence type="ECO:0000256" key="1">
    <source>
        <dbReference type="ARBA" id="ARBA00004236"/>
    </source>
</evidence>
<evidence type="ECO:0000256" key="2">
    <source>
        <dbReference type="ARBA" id="ARBA00022475"/>
    </source>
</evidence>
<sequence>MGPDCSYCITIPAKDEAGGIVATLRALHLQYDPAGRRIPPTHYEVIVLANNCSDRTAAVARSYGSQHPDFGLHVIEVDIPRDVASVGVARRLLGDLAVARLPPDGIICTTDADSTVDRHWLYYTEQALARGAQAVGGRIMVRQRAREGYRKIYLQDVTYRMLQTRLESSIDPCTQDPWPRHFQHFGPSIAVRKAAYLACGGMPAARCIEDIQLVWAMERIDIQVVHDPRIKVYTSDRESDRIDGIAFSHTLDEWVKMENEGRKPVVWGLRHCIMLYKWKVALRRAFYERRIGHSPALFELANYLGMSFQELEKRIVGAQTAGQLYQEFRHILERTHEFSDAPFEQAVRELRRFTRSMHLRPRPSASKRRAGSDRPAHSV</sequence>
<dbReference type="PANTHER" id="PTHR43646">
    <property type="entry name" value="GLYCOSYLTRANSFERASE"/>
    <property type="match status" value="1"/>
</dbReference>
<evidence type="ECO:0000259" key="7">
    <source>
        <dbReference type="Pfam" id="PF00535"/>
    </source>
</evidence>
<evidence type="ECO:0000256" key="6">
    <source>
        <dbReference type="SAM" id="MobiDB-lite"/>
    </source>
</evidence>
<dbReference type="EMBL" id="CAKLPZ010000001">
    <property type="protein sequence ID" value="CAH0999427.1"/>
    <property type="molecule type" value="Genomic_DNA"/>
</dbReference>
<dbReference type="Pfam" id="PF00535">
    <property type="entry name" value="Glycos_transf_2"/>
    <property type="match status" value="1"/>
</dbReference>
<keyword evidence="9" id="KW-1185">Reference proteome</keyword>
<feature type="compositionally biased region" description="Basic residues" evidence="6">
    <location>
        <begin position="358"/>
        <end position="369"/>
    </location>
</feature>
<feature type="domain" description="Glycosyltransferase 2-like" evidence="7">
    <location>
        <begin position="9"/>
        <end position="161"/>
    </location>
</feature>
<proteinExistence type="predicted"/>
<dbReference type="Proteomes" id="UP000837803">
    <property type="component" value="Unassembled WGS sequence"/>
</dbReference>
<dbReference type="Gene3D" id="3.90.550.10">
    <property type="entry name" value="Spore Coat Polysaccharide Biosynthesis Protein SpsA, Chain A"/>
    <property type="match status" value="1"/>
</dbReference>
<protein>
    <recommendedName>
        <fullName evidence="7">Glycosyltransferase 2-like domain-containing protein</fullName>
    </recommendedName>
</protein>
<evidence type="ECO:0000256" key="5">
    <source>
        <dbReference type="ARBA" id="ARBA00023136"/>
    </source>
</evidence>
<dbReference type="InterPro" id="IPR029044">
    <property type="entry name" value="Nucleotide-diphossugar_trans"/>
</dbReference>
<evidence type="ECO:0000256" key="4">
    <source>
        <dbReference type="ARBA" id="ARBA00022679"/>
    </source>
</evidence>
<comment type="caution">
    <text evidence="8">The sequence shown here is derived from an EMBL/GenBank/DDBJ whole genome shotgun (WGS) entry which is preliminary data.</text>
</comment>
<keyword evidence="3" id="KW-0328">Glycosyltransferase</keyword>
<gene>
    <name evidence="8" type="ORF">LEM8419_00726</name>
</gene>
<dbReference type="InterPro" id="IPR001173">
    <property type="entry name" value="Glyco_trans_2-like"/>
</dbReference>
<dbReference type="PANTHER" id="PTHR43646:SF2">
    <property type="entry name" value="GLYCOSYLTRANSFERASE 2-LIKE DOMAIN-CONTAINING PROTEIN"/>
    <property type="match status" value="1"/>
</dbReference>
<evidence type="ECO:0000256" key="3">
    <source>
        <dbReference type="ARBA" id="ARBA00022676"/>
    </source>
</evidence>
<organism evidence="8 9">
    <name type="scientific">Neolewinella maritima</name>
    <dbReference type="NCBI Taxonomy" id="1383882"/>
    <lineage>
        <taxon>Bacteria</taxon>
        <taxon>Pseudomonadati</taxon>
        <taxon>Bacteroidota</taxon>
        <taxon>Saprospiria</taxon>
        <taxon>Saprospirales</taxon>
        <taxon>Lewinellaceae</taxon>
        <taxon>Neolewinella</taxon>
    </lineage>
</organism>
<reference evidence="8" key="1">
    <citation type="submission" date="2021-12" db="EMBL/GenBank/DDBJ databases">
        <authorList>
            <person name="Rodrigo-Torres L."/>
            <person name="Arahal R. D."/>
            <person name="Lucena T."/>
        </authorList>
    </citation>
    <scope>NUCLEOTIDE SEQUENCE</scope>
    <source>
        <strain evidence="8">CECT 8419</strain>
    </source>
</reference>
<evidence type="ECO:0000313" key="9">
    <source>
        <dbReference type="Proteomes" id="UP000837803"/>
    </source>
</evidence>
<keyword evidence="5" id="KW-0472">Membrane</keyword>